<dbReference type="SFLD" id="SFLDS00003">
    <property type="entry name" value="Haloacid_Dehalogenase"/>
    <property type="match status" value="1"/>
</dbReference>
<dbReference type="InterPro" id="IPR006121">
    <property type="entry name" value="HMA_dom"/>
</dbReference>
<protein>
    <recommendedName>
        <fullName evidence="3">P-type Cu(+) transporter</fullName>
        <ecNumber evidence="3">7.2.2.8</ecNumber>
    </recommendedName>
</protein>
<dbReference type="GO" id="GO:0140581">
    <property type="term" value="F:P-type monovalent copper transporter activity"/>
    <property type="evidence" value="ECO:0007669"/>
    <property type="project" value="UniProtKB-EC"/>
</dbReference>
<dbReference type="InterPro" id="IPR023299">
    <property type="entry name" value="ATPase_P-typ_cyto_dom_N"/>
</dbReference>
<keyword evidence="15" id="KW-0186">Copper</keyword>
<dbReference type="InterPro" id="IPR008250">
    <property type="entry name" value="ATPase_P-typ_transduc_dom_A_sf"/>
</dbReference>
<dbReference type="InterPro" id="IPR027256">
    <property type="entry name" value="P-typ_ATPase_IB"/>
</dbReference>
<dbReference type="Gene3D" id="3.30.70.100">
    <property type="match status" value="2"/>
</dbReference>
<gene>
    <name evidence="20" type="ORF">GO485_08415</name>
    <name evidence="21" type="ORF">IP92_02718</name>
</gene>
<dbReference type="GO" id="GO:0005524">
    <property type="term" value="F:ATP binding"/>
    <property type="evidence" value="ECO:0007669"/>
    <property type="project" value="UniProtKB-UniRule"/>
</dbReference>
<evidence type="ECO:0000313" key="22">
    <source>
        <dbReference type="Proteomes" id="UP000315112"/>
    </source>
</evidence>
<evidence type="ECO:0000313" key="21">
    <source>
        <dbReference type="EMBL" id="TWI47658.1"/>
    </source>
</evidence>
<dbReference type="NCBIfam" id="TIGR01494">
    <property type="entry name" value="ATPase_P-type"/>
    <property type="match status" value="1"/>
</dbReference>
<proteinExistence type="inferred from homology"/>
<dbReference type="InterPro" id="IPR044492">
    <property type="entry name" value="P_typ_ATPase_HD_dom"/>
</dbReference>
<dbReference type="PROSITE" id="PS50846">
    <property type="entry name" value="HMA_2"/>
    <property type="match status" value="2"/>
</dbReference>
<dbReference type="EC" id="7.2.2.8" evidence="3"/>
<dbReference type="PROSITE" id="PS01047">
    <property type="entry name" value="HMA_1"/>
    <property type="match status" value="2"/>
</dbReference>
<evidence type="ECO:0000256" key="5">
    <source>
        <dbReference type="ARBA" id="ARBA00022475"/>
    </source>
</evidence>
<keyword evidence="23" id="KW-1185">Reference proteome</keyword>
<keyword evidence="12" id="KW-0460">Magnesium</keyword>
<dbReference type="NCBIfam" id="TIGR01525">
    <property type="entry name" value="ATPase-IB_hvy"/>
    <property type="match status" value="1"/>
</dbReference>
<name>A0A562PTD8_9BURK</name>
<dbReference type="InterPro" id="IPR018303">
    <property type="entry name" value="ATPase_P-typ_P_site"/>
</dbReference>
<dbReference type="PROSITE" id="PS01229">
    <property type="entry name" value="COF_2"/>
    <property type="match status" value="1"/>
</dbReference>
<dbReference type="PRINTS" id="PR00119">
    <property type="entry name" value="CATATPASE"/>
</dbReference>
<dbReference type="SUPFAM" id="SSF55008">
    <property type="entry name" value="HMA, heavy metal-associated domain"/>
    <property type="match status" value="2"/>
</dbReference>
<dbReference type="InterPro" id="IPR036412">
    <property type="entry name" value="HAD-like_sf"/>
</dbReference>
<evidence type="ECO:0000256" key="1">
    <source>
        <dbReference type="ARBA" id="ARBA00004651"/>
    </source>
</evidence>
<dbReference type="PANTHER" id="PTHR43520:SF8">
    <property type="entry name" value="P-TYPE CU(+) TRANSPORTER"/>
    <property type="match status" value="1"/>
</dbReference>
<keyword evidence="6 18" id="KW-0812">Transmembrane</keyword>
<dbReference type="Pfam" id="PF00702">
    <property type="entry name" value="Hydrolase"/>
    <property type="match status" value="1"/>
</dbReference>
<evidence type="ECO:0000256" key="4">
    <source>
        <dbReference type="ARBA" id="ARBA00022448"/>
    </source>
</evidence>
<dbReference type="Proteomes" id="UP000437862">
    <property type="component" value="Chromosome"/>
</dbReference>
<dbReference type="EMBL" id="CP046904">
    <property type="protein sequence ID" value="QGZ39065.1"/>
    <property type="molecule type" value="Genomic_DNA"/>
</dbReference>
<feature type="transmembrane region" description="Helical" evidence="18">
    <location>
        <begin position="239"/>
        <end position="261"/>
    </location>
</feature>
<evidence type="ECO:0000256" key="17">
    <source>
        <dbReference type="ARBA" id="ARBA00023136"/>
    </source>
</evidence>
<keyword evidence="9 18" id="KW-0547">Nucleotide-binding</keyword>
<dbReference type="PRINTS" id="PR00942">
    <property type="entry name" value="CUATPASEI"/>
</dbReference>
<dbReference type="SUPFAM" id="SSF81665">
    <property type="entry name" value="Calcium ATPase, transmembrane domain M"/>
    <property type="match status" value="1"/>
</dbReference>
<feature type="transmembrane region" description="Helical" evidence="18">
    <location>
        <begin position="179"/>
        <end position="197"/>
    </location>
</feature>
<dbReference type="NCBIfam" id="TIGR01511">
    <property type="entry name" value="ATPase-IB1_Cu"/>
    <property type="match status" value="1"/>
</dbReference>
<dbReference type="Pfam" id="PF00403">
    <property type="entry name" value="HMA"/>
    <property type="match status" value="2"/>
</dbReference>
<reference evidence="21 22" key="1">
    <citation type="journal article" date="2015" name="Stand. Genomic Sci.">
        <title>Genomic Encyclopedia of Bacterial and Archaeal Type Strains, Phase III: the genomes of soil and plant-associated and newly described type strains.</title>
        <authorList>
            <person name="Whitman W.B."/>
            <person name="Woyke T."/>
            <person name="Klenk H.P."/>
            <person name="Zhou Y."/>
            <person name="Lilburn T.G."/>
            <person name="Beck B.J."/>
            <person name="De Vos P."/>
            <person name="Vandamme P."/>
            <person name="Eisen J.A."/>
            <person name="Garrity G."/>
            <person name="Hugenholtz P."/>
            <person name="Kyrpides N.C."/>
        </authorList>
    </citation>
    <scope>NUCLEOTIDE SEQUENCE [LARGE SCALE GENOMIC DNA]</scope>
    <source>
        <strain evidence="21 22">CGMCC 1.10685</strain>
    </source>
</reference>
<evidence type="ECO:0000256" key="14">
    <source>
        <dbReference type="ARBA" id="ARBA00022989"/>
    </source>
</evidence>
<comment type="similarity">
    <text evidence="2 18">Belongs to the cation transport ATPase (P-type) (TC 3.A.3) family. Type IB subfamily.</text>
</comment>
<dbReference type="AlphaFoldDB" id="A0A562PTD8"/>
<evidence type="ECO:0000256" key="18">
    <source>
        <dbReference type="RuleBase" id="RU362081"/>
    </source>
</evidence>
<evidence type="ECO:0000256" key="12">
    <source>
        <dbReference type="ARBA" id="ARBA00022842"/>
    </source>
</evidence>
<dbReference type="PROSITE" id="PS00154">
    <property type="entry name" value="ATPASE_E1_E2"/>
    <property type="match status" value="1"/>
</dbReference>
<dbReference type="FunFam" id="3.30.70.100:FF:000005">
    <property type="entry name" value="Copper-exporting P-type ATPase A"/>
    <property type="match status" value="2"/>
</dbReference>
<keyword evidence="10" id="KW-0187">Copper transport</keyword>
<evidence type="ECO:0000256" key="10">
    <source>
        <dbReference type="ARBA" id="ARBA00022796"/>
    </source>
</evidence>
<keyword evidence="11 18" id="KW-0067">ATP-binding</keyword>
<dbReference type="InterPro" id="IPR001757">
    <property type="entry name" value="P_typ_ATPase"/>
</dbReference>
<comment type="subcellular location">
    <subcellularLocation>
        <location evidence="1">Cell membrane</location>
        <topology evidence="1">Multi-pass membrane protein</topology>
    </subcellularLocation>
</comment>
<feature type="transmembrane region" description="Helical" evidence="18">
    <location>
        <begin position="762"/>
        <end position="779"/>
    </location>
</feature>
<dbReference type="Pfam" id="PF00122">
    <property type="entry name" value="E1-E2_ATPase"/>
    <property type="match status" value="1"/>
</dbReference>
<keyword evidence="16" id="KW-0406">Ion transport</keyword>
<dbReference type="Gene3D" id="3.40.1110.10">
    <property type="entry name" value="Calcium-transporting ATPase, cytoplasmic domain N"/>
    <property type="match status" value="1"/>
</dbReference>
<feature type="transmembrane region" description="Helical" evidence="18">
    <location>
        <begin position="209"/>
        <end position="227"/>
    </location>
</feature>
<sequence>MSTTLHTQDVRVKGMSCASCVGRVEKALAAVPGVRRASVNLATETARVESDDTLPFDALRAAVEKAGYEAEAPAPATTHTLDLRVGGMSCASCVGRVEKALAAVPGVQSASVNLATETARVESAEPLPFALLHDAVAKAGYEAEALAPMATTSATTPTATPATPQSRVRGWLHGSNDGLPVLLAGLLALPLVVPMIIEQFGAHLMVPAWLQWLLATPVQFLFGARFYRAGWKAVRAKAGNMDLLVALGTSAAYGLSVYLLLAGRQMHLYFEASSVVIALVLLGKWLEARAKRQTTSAIRALQTLRPESARVRRGTGDVDVPVAAVRPGDFVVVRPGERIAVDGEVIEGASHVDEALITGESLPVARQPGDRVTGGAINGEGALLVRTTATGAETTLERIIRLVEDAQAAKAPVQHLVDRISAVFVPVVLGLAALTLLGWWFATGDLEHATINAVAVLVIACPCALGLATPAAIMAGTGVAARYGILIKDAEALETAHGIKTVVFDKTGTLTQGRPVLAALHPHGLPDTELLALTAAVQRGSEHALARAVLDAANERALAVPAAQAVTALPGRGLAAAVAGRDLILGSTRLMTERGIALDPLAADAARLEETGHTVSWLADAGARQLLGLVAFADPPKATAQAAVARLHAQGIATVMLTGDNAGSAQAVAGRLGIGTAVANLLPADKTAHIGKLKAAGARVAMVGDGINDAPALAAADVGIAMSTGTDVAMQAAGITLMRGDPALVADAIDISRRTFAKIRQNLFWAFIYNLAGIPLAALGMLNPVVAGAAMALSSVSVITNALLLRRWHPRGERA</sequence>
<evidence type="ECO:0000256" key="6">
    <source>
        <dbReference type="ARBA" id="ARBA00022692"/>
    </source>
</evidence>
<dbReference type="GO" id="GO:0016887">
    <property type="term" value="F:ATP hydrolysis activity"/>
    <property type="evidence" value="ECO:0007669"/>
    <property type="project" value="InterPro"/>
</dbReference>
<keyword evidence="13" id="KW-1278">Translocase</keyword>
<accession>A0A562PTD8</accession>
<dbReference type="InterPro" id="IPR023298">
    <property type="entry name" value="ATPase_P-typ_TM_dom_sf"/>
</dbReference>
<keyword evidence="5 18" id="KW-1003">Cell membrane</keyword>
<dbReference type="RefSeq" id="WP_145875663.1">
    <property type="nucleotide sequence ID" value="NZ_CP046904.1"/>
</dbReference>
<evidence type="ECO:0000256" key="3">
    <source>
        <dbReference type="ARBA" id="ARBA00012517"/>
    </source>
</evidence>
<dbReference type="FunFam" id="2.70.150.10:FF:000020">
    <property type="entry name" value="Copper-exporting P-type ATPase A"/>
    <property type="match status" value="1"/>
</dbReference>
<dbReference type="OrthoDB" id="8552908at2"/>
<keyword evidence="7 18" id="KW-0479">Metal-binding</keyword>
<dbReference type="SUPFAM" id="SSF56784">
    <property type="entry name" value="HAD-like"/>
    <property type="match status" value="1"/>
</dbReference>
<feature type="transmembrane region" description="Helical" evidence="18">
    <location>
        <begin position="785"/>
        <end position="805"/>
    </location>
</feature>
<keyword evidence="4" id="KW-0813">Transport</keyword>
<dbReference type="InterPro" id="IPR059000">
    <property type="entry name" value="ATPase_P-type_domA"/>
</dbReference>
<dbReference type="GO" id="GO:0005886">
    <property type="term" value="C:plasma membrane"/>
    <property type="evidence" value="ECO:0007669"/>
    <property type="project" value="UniProtKB-SubCell"/>
</dbReference>
<dbReference type="InterPro" id="IPR006122">
    <property type="entry name" value="HMA_Cu_ion-bd"/>
</dbReference>
<dbReference type="GO" id="GO:0055070">
    <property type="term" value="P:copper ion homeostasis"/>
    <property type="evidence" value="ECO:0007669"/>
    <property type="project" value="TreeGrafter"/>
</dbReference>
<dbReference type="Proteomes" id="UP000315112">
    <property type="component" value="Unassembled WGS sequence"/>
</dbReference>
<feature type="transmembrane region" description="Helical" evidence="18">
    <location>
        <begin position="267"/>
        <end position="286"/>
    </location>
</feature>
<feature type="domain" description="HMA" evidence="19">
    <location>
        <begin position="79"/>
        <end position="144"/>
    </location>
</feature>
<evidence type="ECO:0000256" key="13">
    <source>
        <dbReference type="ARBA" id="ARBA00022967"/>
    </source>
</evidence>
<evidence type="ECO:0000256" key="15">
    <source>
        <dbReference type="ARBA" id="ARBA00023008"/>
    </source>
</evidence>
<evidence type="ECO:0000256" key="2">
    <source>
        <dbReference type="ARBA" id="ARBA00006024"/>
    </source>
</evidence>
<dbReference type="InterPro" id="IPR023214">
    <property type="entry name" value="HAD_sf"/>
</dbReference>
<evidence type="ECO:0000256" key="16">
    <source>
        <dbReference type="ARBA" id="ARBA00023065"/>
    </source>
</evidence>
<keyword evidence="8" id="KW-0677">Repeat</keyword>
<evidence type="ECO:0000256" key="7">
    <source>
        <dbReference type="ARBA" id="ARBA00022723"/>
    </source>
</evidence>
<dbReference type="EMBL" id="VLKW01000004">
    <property type="protein sequence ID" value="TWI47658.1"/>
    <property type="molecule type" value="Genomic_DNA"/>
</dbReference>
<dbReference type="CDD" id="cd00371">
    <property type="entry name" value="HMA"/>
    <property type="match status" value="2"/>
</dbReference>
<dbReference type="GO" id="GO:0043682">
    <property type="term" value="F:P-type divalent copper transporter activity"/>
    <property type="evidence" value="ECO:0007669"/>
    <property type="project" value="TreeGrafter"/>
</dbReference>
<reference evidence="21" key="2">
    <citation type="submission" date="2019-07" db="EMBL/GenBank/DDBJ databases">
        <authorList>
            <person name="Whitman W."/>
            <person name="Huntemann M."/>
            <person name="Clum A."/>
            <person name="Pillay M."/>
            <person name="Palaniappan K."/>
            <person name="Varghese N."/>
            <person name="Mikhailova N."/>
            <person name="Stamatis D."/>
            <person name="Reddy T."/>
            <person name="Daum C."/>
            <person name="Shapiro N."/>
            <person name="Ivanova N."/>
            <person name="Kyrpides N."/>
            <person name="Woyke T."/>
        </authorList>
    </citation>
    <scope>NUCLEOTIDE SEQUENCE</scope>
    <source>
        <strain evidence="21">CGMCC 1.10685</strain>
    </source>
</reference>
<dbReference type="InterPro" id="IPR017969">
    <property type="entry name" value="Heavy-metal-associated_CS"/>
</dbReference>
<dbReference type="SFLD" id="SFLDG00002">
    <property type="entry name" value="C1.7:_P-type_atpase_like"/>
    <property type="match status" value="1"/>
</dbReference>
<organism evidence="21 22">
    <name type="scientific">Pseudoduganella flava</name>
    <dbReference type="NCBI Taxonomy" id="871742"/>
    <lineage>
        <taxon>Bacteria</taxon>
        <taxon>Pseudomonadati</taxon>
        <taxon>Pseudomonadota</taxon>
        <taxon>Betaproteobacteria</taxon>
        <taxon>Burkholderiales</taxon>
        <taxon>Oxalobacteraceae</taxon>
        <taxon>Telluria group</taxon>
        <taxon>Pseudoduganella</taxon>
    </lineage>
</organism>
<dbReference type="PANTHER" id="PTHR43520">
    <property type="entry name" value="ATP7, ISOFORM B"/>
    <property type="match status" value="1"/>
</dbReference>
<dbReference type="GO" id="GO:0005507">
    <property type="term" value="F:copper ion binding"/>
    <property type="evidence" value="ECO:0007669"/>
    <property type="project" value="InterPro"/>
</dbReference>
<dbReference type="NCBIfam" id="TIGR00003">
    <property type="entry name" value="copper ion binding protein"/>
    <property type="match status" value="2"/>
</dbReference>
<evidence type="ECO:0000313" key="20">
    <source>
        <dbReference type="EMBL" id="QGZ39065.1"/>
    </source>
</evidence>
<dbReference type="SUPFAM" id="SSF81653">
    <property type="entry name" value="Calcium ATPase, transduction domain A"/>
    <property type="match status" value="1"/>
</dbReference>
<evidence type="ECO:0000313" key="23">
    <source>
        <dbReference type="Proteomes" id="UP000437862"/>
    </source>
</evidence>
<reference evidence="20 23" key="3">
    <citation type="submission" date="2019-12" db="EMBL/GenBank/DDBJ databases">
        <title>Draft Genome Sequences of Six Type Strains of the Genus Massilia.</title>
        <authorList>
            <person name="Miess H."/>
            <person name="Frediansyah A."/>
            <person name="Goeker M."/>
            <person name="Gross H."/>
        </authorList>
    </citation>
    <scope>NUCLEOTIDE SEQUENCE [LARGE SCALE GENOMIC DNA]</scope>
    <source>
        <strain evidence="20 23">DSM 26639</strain>
    </source>
</reference>
<evidence type="ECO:0000256" key="8">
    <source>
        <dbReference type="ARBA" id="ARBA00022737"/>
    </source>
</evidence>
<dbReference type="InterPro" id="IPR036163">
    <property type="entry name" value="HMA_dom_sf"/>
</dbReference>
<keyword evidence="17 18" id="KW-0472">Membrane</keyword>
<dbReference type="GO" id="GO:0060003">
    <property type="term" value="P:copper ion export"/>
    <property type="evidence" value="ECO:0007669"/>
    <property type="project" value="UniProtKB-ARBA"/>
</dbReference>
<dbReference type="Gene3D" id="3.40.50.1000">
    <property type="entry name" value="HAD superfamily/HAD-like"/>
    <property type="match status" value="1"/>
</dbReference>
<feature type="domain" description="HMA" evidence="19">
    <location>
        <begin position="6"/>
        <end position="71"/>
    </location>
</feature>
<feature type="transmembrane region" description="Helical" evidence="18">
    <location>
        <begin position="420"/>
        <end position="442"/>
    </location>
</feature>
<evidence type="ECO:0000256" key="9">
    <source>
        <dbReference type="ARBA" id="ARBA00022741"/>
    </source>
</evidence>
<dbReference type="SFLD" id="SFLDF00027">
    <property type="entry name" value="p-type_atpase"/>
    <property type="match status" value="1"/>
</dbReference>
<dbReference type="CDD" id="cd02094">
    <property type="entry name" value="P-type_ATPase_Cu-like"/>
    <property type="match status" value="1"/>
</dbReference>
<evidence type="ECO:0000256" key="11">
    <source>
        <dbReference type="ARBA" id="ARBA00022840"/>
    </source>
</evidence>
<keyword evidence="14 18" id="KW-1133">Transmembrane helix</keyword>
<feature type="transmembrane region" description="Helical" evidence="18">
    <location>
        <begin position="454"/>
        <end position="481"/>
    </location>
</feature>
<evidence type="ECO:0000259" key="19">
    <source>
        <dbReference type="PROSITE" id="PS50846"/>
    </source>
</evidence>
<dbReference type="Gene3D" id="2.70.150.10">
    <property type="entry name" value="Calcium-transporting ATPase, cytoplasmic transduction domain A"/>
    <property type="match status" value="1"/>
</dbReference>